<dbReference type="Proteomes" id="UP000308600">
    <property type="component" value="Unassembled WGS sequence"/>
</dbReference>
<evidence type="ECO:0000313" key="2">
    <source>
        <dbReference type="Proteomes" id="UP000308600"/>
    </source>
</evidence>
<keyword evidence="2" id="KW-1185">Reference proteome</keyword>
<reference evidence="1 2" key="1">
    <citation type="journal article" date="2019" name="Nat. Ecol. Evol.">
        <title>Megaphylogeny resolves global patterns of mushroom evolution.</title>
        <authorList>
            <person name="Varga T."/>
            <person name="Krizsan K."/>
            <person name="Foldi C."/>
            <person name="Dima B."/>
            <person name="Sanchez-Garcia M."/>
            <person name="Sanchez-Ramirez S."/>
            <person name="Szollosi G.J."/>
            <person name="Szarkandi J.G."/>
            <person name="Papp V."/>
            <person name="Albert L."/>
            <person name="Andreopoulos W."/>
            <person name="Angelini C."/>
            <person name="Antonin V."/>
            <person name="Barry K.W."/>
            <person name="Bougher N.L."/>
            <person name="Buchanan P."/>
            <person name="Buyck B."/>
            <person name="Bense V."/>
            <person name="Catcheside P."/>
            <person name="Chovatia M."/>
            <person name="Cooper J."/>
            <person name="Damon W."/>
            <person name="Desjardin D."/>
            <person name="Finy P."/>
            <person name="Geml J."/>
            <person name="Haridas S."/>
            <person name="Hughes K."/>
            <person name="Justo A."/>
            <person name="Karasinski D."/>
            <person name="Kautmanova I."/>
            <person name="Kiss B."/>
            <person name="Kocsube S."/>
            <person name="Kotiranta H."/>
            <person name="LaButti K.M."/>
            <person name="Lechner B.E."/>
            <person name="Liimatainen K."/>
            <person name="Lipzen A."/>
            <person name="Lukacs Z."/>
            <person name="Mihaltcheva S."/>
            <person name="Morgado L.N."/>
            <person name="Niskanen T."/>
            <person name="Noordeloos M.E."/>
            <person name="Ohm R.A."/>
            <person name="Ortiz-Santana B."/>
            <person name="Ovrebo C."/>
            <person name="Racz N."/>
            <person name="Riley R."/>
            <person name="Savchenko A."/>
            <person name="Shiryaev A."/>
            <person name="Soop K."/>
            <person name="Spirin V."/>
            <person name="Szebenyi C."/>
            <person name="Tomsovsky M."/>
            <person name="Tulloss R.E."/>
            <person name="Uehling J."/>
            <person name="Grigoriev I.V."/>
            <person name="Vagvolgyi C."/>
            <person name="Papp T."/>
            <person name="Martin F.M."/>
            <person name="Miettinen O."/>
            <person name="Hibbett D.S."/>
            <person name="Nagy L.G."/>
        </authorList>
    </citation>
    <scope>NUCLEOTIDE SEQUENCE [LARGE SCALE GENOMIC DNA]</scope>
    <source>
        <strain evidence="1 2">NL-1719</strain>
    </source>
</reference>
<evidence type="ECO:0000313" key="1">
    <source>
        <dbReference type="EMBL" id="TFK61452.1"/>
    </source>
</evidence>
<name>A0ACD3A789_9AGAR</name>
<protein>
    <submittedName>
        <fullName evidence="1">Uncharacterized protein</fullName>
    </submittedName>
</protein>
<accession>A0ACD3A789</accession>
<sequence>MVPDHPFALNLSGLSKEDAYNKIESEIIRLKDQIRSLLSVRNSLSPVSSLPNELLAKVFMHSCDFNESGTFSNLRPDEGDQSNDAEDGAQPEMRLVVSRVSHRWRGVALAHRPLWNLVVNLRESVNLDYVRFCGARCQNLLVDLSGPSHSLLDTCVSTIAQITQFKIAISFDAVVPSALSGGHIWSQPAPLLETLDLSSICIGSNDAQGVHYPKLQSLILYDCDFRWKFVTSLASTLSKLDICSPRRTITIPTCLNLLSSLSFLSECALHHCLKDNEDSAPATPRPNRFCMQQLTKLTLNDSTPLIIQFLRAIGIPRASLQLFFQQTESFERDAVELVRVLQESHDYVWGSVRYLQIHDSLVVSSSAGPPCHDIITVGCHSHLLLLHIYQWLDLSSLKSLWTTHLTVDVLKVLSHLTRLHRVVLASPNALEKFVTFMRTEAHDDASTLLFPALQELVLAHFESSASEWLGGLRDILASRRIWGFGLQKLVLFKCSAVGIEEVARLRQVVDDLEFGRQRLECFFMILQVQ</sequence>
<dbReference type="EMBL" id="ML208659">
    <property type="protein sequence ID" value="TFK61452.1"/>
    <property type="molecule type" value="Genomic_DNA"/>
</dbReference>
<organism evidence="1 2">
    <name type="scientific">Pluteus cervinus</name>
    <dbReference type="NCBI Taxonomy" id="181527"/>
    <lineage>
        <taxon>Eukaryota</taxon>
        <taxon>Fungi</taxon>
        <taxon>Dikarya</taxon>
        <taxon>Basidiomycota</taxon>
        <taxon>Agaricomycotina</taxon>
        <taxon>Agaricomycetes</taxon>
        <taxon>Agaricomycetidae</taxon>
        <taxon>Agaricales</taxon>
        <taxon>Pluteineae</taxon>
        <taxon>Pluteaceae</taxon>
        <taxon>Pluteus</taxon>
    </lineage>
</organism>
<gene>
    <name evidence="1" type="ORF">BDN72DRAFT_904100</name>
</gene>
<proteinExistence type="predicted"/>